<reference evidence="2 3" key="1">
    <citation type="submission" date="2018-02" db="EMBL/GenBank/DDBJ databases">
        <title>8 Nocardia nova and 1 Nocardia cyriacigeorgica strain used for evolution to TMP-SMX.</title>
        <authorList>
            <person name="Mehta H."/>
            <person name="Weng J."/>
            <person name="Shamoo Y."/>
        </authorList>
    </citation>
    <scope>NUCLEOTIDE SEQUENCE [LARGE SCALE GENOMIC DNA]</scope>
    <source>
        <strain evidence="2 3">MDA3139</strain>
    </source>
</reference>
<feature type="signal peptide" evidence="1">
    <location>
        <begin position="1"/>
        <end position="26"/>
    </location>
</feature>
<evidence type="ECO:0000313" key="3">
    <source>
        <dbReference type="Proteomes" id="UP000239874"/>
    </source>
</evidence>
<comment type="caution">
    <text evidence="2">The sequence shown here is derived from an EMBL/GenBank/DDBJ whole genome shotgun (WGS) entry which is preliminary data.</text>
</comment>
<dbReference type="Proteomes" id="UP000239874">
    <property type="component" value="Unassembled WGS sequence"/>
</dbReference>
<feature type="chain" id="PRO_5015453743" description="Secreted protein" evidence="1">
    <location>
        <begin position="27"/>
        <end position="81"/>
    </location>
</feature>
<name>A0A2S6AM10_9NOCA</name>
<organism evidence="2 3">
    <name type="scientific">Nocardia nova</name>
    <dbReference type="NCBI Taxonomy" id="37330"/>
    <lineage>
        <taxon>Bacteria</taxon>
        <taxon>Bacillati</taxon>
        <taxon>Actinomycetota</taxon>
        <taxon>Actinomycetes</taxon>
        <taxon>Mycobacteriales</taxon>
        <taxon>Nocardiaceae</taxon>
        <taxon>Nocardia</taxon>
    </lineage>
</organism>
<accession>A0A2S6AM10</accession>
<keyword evidence="1" id="KW-0732">Signal</keyword>
<evidence type="ECO:0000313" key="2">
    <source>
        <dbReference type="EMBL" id="PPJ36258.1"/>
    </source>
</evidence>
<evidence type="ECO:0000256" key="1">
    <source>
        <dbReference type="SAM" id="SignalP"/>
    </source>
</evidence>
<protein>
    <recommendedName>
        <fullName evidence="4">Secreted protein</fullName>
    </recommendedName>
</protein>
<dbReference type="AlphaFoldDB" id="A0A2S6AM10"/>
<evidence type="ECO:0008006" key="4">
    <source>
        <dbReference type="Google" id="ProtNLM"/>
    </source>
</evidence>
<gene>
    <name evidence="2" type="ORF">C5E45_21320</name>
</gene>
<proteinExistence type="predicted"/>
<sequence>MFRTTLLTAGLFCATSLLIAAPIASAGSGSGVADPSATPVTTADVSSGSAGYLPINIGCLLDALSGGGRTADCNPPSIPVG</sequence>
<dbReference type="OrthoDB" id="4565540at2"/>
<dbReference type="RefSeq" id="WP_104380303.1">
    <property type="nucleotide sequence ID" value="NZ_PSZC01000015.1"/>
</dbReference>
<dbReference type="EMBL" id="PSZC01000015">
    <property type="protein sequence ID" value="PPJ36258.1"/>
    <property type="molecule type" value="Genomic_DNA"/>
</dbReference>